<organism evidence="3 4">
    <name type="scientific">Phakopsora pachyrhizi</name>
    <name type="common">Asian soybean rust disease fungus</name>
    <dbReference type="NCBI Taxonomy" id="170000"/>
    <lineage>
        <taxon>Eukaryota</taxon>
        <taxon>Fungi</taxon>
        <taxon>Dikarya</taxon>
        <taxon>Basidiomycota</taxon>
        <taxon>Pucciniomycotina</taxon>
        <taxon>Pucciniomycetes</taxon>
        <taxon>Pucciniales</taxon>
        <taxon>Phakopsoraceae</taxon>
        <taxon>Phakopsora</taxon>
    </lineage>
</organism>
<dbReference type="AlphaFoldDB" id="A0AAV0B2W8"/>
<evidence type="ECO:0000256" key="2">
    <source>
        <dbReference type="SAM" id="SignalP"/>
    </source>
</evidence>
<dbReference type="EMBL" id="CALTRL010002707">
    <property type="protein sequence ID" value="CAH7676499.1"/>
    <property type="molecule type" value="Genomic_DNA"/>
</dbReference>
<sequence length="320" mass="36504">MLLFWLIVGYELCLSFDPTNGLIRRHFGQNNPASNFIDIAEGIGANERINPPQVEIDAINNDDRFLNSIMVATGQIPRPDDAVGTRPTFIEGSTSRPNPAREDFDQTYSFSHRDSQDPNSELFSYVYFGDMSPTKISVESLGIPRVSILYRKSPYEGEFLLGAQQGDRIYVKMEPGFGKLKCDLFEFSAEGKGENLISQELIVSNIYMMLSYRIKPGYRYALNLSEPVLPLSTKQYLFVPHALEVFLSRSRSDGPFGRVKWNNGFLSLDHIKDYQFFGNPRLNYQIEGITQAIEVKLNNLLKTNQFRNTPPPFVITHWFT</sequence>
<proteinExistence type="predicted"/>
<dbReference type="Proteomes" id="UP001153365">
    <property type="component" value="Unassembled WGS sequence"/>
</dbReference>
<feature type="chain" id="PRO_5043605975" evidence="2">
    <location>
        <begin position="16"/>
        <end position="320"/>
    </location>
</feature>
<accession>A0AAV0B2W8</accession>
<keyword evidence="2" id="KW-0732">Signal</keyword>
<protein>
    <submittedName>
        <fullName evidence="3">Expressed protein</fullName>
    </submittedName>
</protein>
<feature type="signal peptide" evidence="2">
    <location>
        <begin position="1"/>
        <end position="15"/>
    </location>
</feature>
<comment type="caution">
    <text evidence="3">The sequence shown here is derived from an EMBL/GenBank/DDBJ whole genome shotgun (WGS) entry which is preliminary data.</text>
</comment>
<gene>
    <name evidence="3" type="ORF">PPACK8108_LOCUS11635</name>
</gene>
<reference evidence="3" key="1">
    <citation type="submission" date="2022-06" db="EMBL/GenBank/DDBJ databases">
        <authorList>
            <consortium name="SYNGENTA / RWTH Aachen University"/>
        </authorList>
    </citation>
    <scope>NUCLEOTIDE SEQUENCE</scope>
</reference>
<feature type="region of interest" description="Disordered" evidence="1">
    <location>
        <begin position="81"/>
        <end position="117"/>
    </location>
</feature>
<evidence type="ECO:0000313" key="4">
    <source>
        <dbReference type="Proteomes" id="UP001153365"/>
    </source>
</evidence>
<evidence type="ECO:0000313" key="3">
    <source>
        <dbReference type="EMBL" id="CAH7676499.1"/>
    </source>
</evidence>
<evidence type="ECO:0000256" key="1">
    <source>
        <dbReference type="SAM" id="MobiDB-lite"/>
    </source>
</evidence>
<name>A0AAV0B2W8_PHAPC</name>
<keyword evidence="4" id="KW-1185">Reference proteome</keyword>